<evidence type="ECO:0000256" key="4">
    <source>
        <dbReference type="ARBA" id="ARBA00023134"/>
    </source>
</evidence>
<dbReference type="KEGG" id="chrm:FYK34_04885"/>
<keyword evidence="4" id="KW-0342">GTP-binding</keyword>
<dbReference type="Gene3D" id="3.40.50.300">
    <property type="entry name" value="P-loop containing nucleotide triphosphate hydrolases"/>
    <property type="match status" value="1"/>
</dbReference>
<protein>
    <submittedName>
        <fullName evidence="5">GTP-binding protein</fullName>
    </submittedName>
</protein>
<dbReference type="InterPro" id="IPR027417">
    <property type="entry name" value="P-loop_NTPase"/>
</dbReference>
<dbReference type="PANTHER" id="PTHR42708">
    <property type="entry name" value="ATP/GTP-BINDING PROTEIN-RELATED"/>
    <property type="match status" value="1"/>
</dbReference>
<dbReference type="RefSeq" id="WP_149295320.1">
    <property type="nucleotide sequence ID" value="NZ_CP043473.1"/>
</dbReference>
<dbReference type="GO" id="GO:0005525">
    <property type="term" value="F:GTP binding"/>
    <property type="evidence" value="ECO:0007669"/>
    <property type="project" value="UniProtKB-KW"/>
</dbReference>
<keyword evidence="2" id="KW-0547">Nucleotide-binding</keyword>
<sequence length="180" mass="19696">MPSHDNKIIFAGPVGAGKTTAIAAISDIEPVRTDAAASDMTLRRKGETTVALDYGVLRLDQDCKVHLYGTPGQERFNFMWDIVSCGGIGLVLLLDNTRPNPAKDLQFFLKAFQPLLSRAPLVVGLSKTDLQPAPDAESYALLLARFGLRPPVFEVDCRRREDIKQLVLALLYCVDPGLEA</sequence>
<keyword evidence="3" id="KW-0378">Hydrolase</keyword>
<evidence type="ECO:0000256" key="3">
    <source>
        <dbReference type="ARBA" id="ARBA00022801"/>
    </source>
</evidence>
<dbReference type="Proteomes" id="UP000322079">
    <property type="component" value="Chromosome"/>
</dbReference>
<dbReference type="AlphaFoldDB" id="A0A5C1DDW1"/>
<dbReference type="CDD" id="cd00882">
    <property type="entry name" value="Ras_like_GTPase"/>
    <property type="match status" value="1"/>
</dbReference>
<dbReference type="GO" id="GO:0016787">
    <property type="term" value="F:hydrolase activity"/>
    <property type="evidence" value="ECO:0007669"/>
    <property type="project" value="UniProtKB-KW"/>
</dbReference>
<evidence type="ECO:0000313" key="6">
    <source>
        <dbReference type="Proteomes" id="UP000322079"/>
    </source>
</evidence>
<dbReference type="InterPro" id="IPR052705">
    <property type="entry name" value="Gliding_Motility_GTPase"/>
</dbReference>
<dbReference type="Pfam" id="PF03029">
    <property type="entry name" value="ATP_bind_1"/>
    <property type="match status" value="1"/>
</dbReference>
<evidence type="ECO:0000256" key="1">
    <source>
        <dbReference type="ARBA" id="ARBA00005290"/>
    </source>
</evidence>
<dbReference type="PANTHER" id="PTHR42708:SF1">
    <property type="entry name" value="GLIDING MOTILITY PROTEIN MGLA"/>
    <property type="match status" value="1"/>
</dbReference>
<dbReference type="SUPFAM" id="SSF52540">
    <property type="entry name" value="P-loop containing nucleoside triphosphate hydrolases"/>
    <property type="match status" value="1"/>
</dbReference>
<accession>A0A5C1DDW1</accession>
<comment type="similarity">
    <text evidence="1">Belongs to the GPN-loop GTPase family.</text>
</comment>
<dbReference type="EMBL" id="CP043473">
    <property type="protein sequence ID" value="QEL54945.1"/>
    <property type="molecule type" value="Genomic_DNA"/>
</dbReference>
<reference evidence="5 6" key="1">
    <citation type="submission" date="2019-08" db="EMBL/GenBank/DDBJ databases">
        <title>Chromobacterium paludis, a novel bacterium isolated from a Maryland marsh pond.</title>
        <authorList>
            <person name="Blackburn M.B."/>
            <person name="Gundersen-Rindal D.E."/>
        </authorList>
    </citation>
    <scope>NUCLEOTIDE SEQUENCE [LARGE SCALE GENOMIC DNA]</scope>
    <source>
        <strain evidence="6">IIBBL 257-1</strain>
    </source>
</reference>
<name>A0A5C1DDW1_9NEIS</name>
<keyword evidence="6" id="KW-1185">Reference proteome</keyword>
<evidence type="ECO:0000313" key="5">
    <source>
        <dbReference type="EMBL" id="QEL54945.1"/>
    </source>
</evidence>
<dbReference type="InterPro" id="IPR004130">
    <property type="entry name" value="Gpn"/>
</dbReference>
<gene>
    <name evidence="5" type="ORF">FYK34_04885</name>
</gene>
<organism evidence="5 6">
    <name type="scientific">Chromobacterium paludis</name>
    <dbReference type="NCBI Taxonomy" id="2605945"/>
    <lineage>
        <taxon>Bacteria</taxon>
        <taxon>Pseudomonadati</taxon>
        <taxon>Pseudomonadota</taxon>
        <taxon>Betaproteobacteria</taxon>
        <taxon>Neisseriales</taxon>
        <taxon>Chromobacteriaceae</taxon>
        <taxon>Chromobacterium</taxon>
    </lineage>
</organism>
<evidence type="ECO:0000256" key="2">
    <source>
        <dbReference type="ARBA" id="ARBA00022741"/>
    </source>
</evidence>
<proteinExistence type="inferred from homology"/>